<reference evidence="6" key="1">
    <citation type="submission" date="2022-06" db="EMBL/GenBank/DDBJ databases">
        <title>Draft genome sequence of Streptomyces sp. RB6PN25 isolated from peat swamp forest in Thailand.</title>
        <authorList>
            <person name="Duangmal K."/>
            <person name="Klaysubun C."/>
        </authorList>
    </citation>
    <scope>NUCLEOTIDE SEQUENCE</scope>
    <source>
        <strain evidence="6">RB6PN25</strain>
    </source>
</reference>
<dbReference type="Gene3D" id="1.10.10.10">
    <property type="entry name" value="Winged helix-like DNA-binding domain superfamily/Winged helix DNA-binding domain"/>
    <property type="match status" value="1"/>
</dbReference>
<feature type="DNA-binding region" description="OmpR/PhoB-type" evidence="3">
    <location>
        <begin position="142"/>
        <end position="244"/>
    </location>
</feature>
<evidence type="ECO:0000313" key="7">
    <source>
        <dbReference type="Proteomes" id="UP001057702"/>
    </source>
</evidence>
<sequence>MVVSFPDTQLRPAPGTDARRILIVGDEPQITQALDNGPDVGRYEVIIAPDGATALLLAASAQPDAVLLDIGLPDLPGIDVIYGLRVCTSMGIIVVSGQSSSADKVAALDAGADDYVTKPFSAAELLARLRAVLRRPPGSGIPSTVDVGEYRIDLDAYTAVPRSGKGRAPHFTPTEWQLLVPLLRNPGRLVTGHQLLREVWGPGSEKRTNYLRIHMVALRRKLEPDPSHPRYLITEPGLGYRFDR</sequence>
<feature type="modified residue" description="4-aspartylphosphate" evidence="2">
    <location>
        <position position="69"/>
    </location>
</feature>
<evidence type="ECO:0000313" key="6">
    <source>
        <dbReference type="EMBL" id="MCQ4082171.1"/>
    </source>
</evidence>
<dbReference type="InterPro" id="IPR001867">
    <property type="entry name" value="OmpR/PhoB-type_DNA-bd"/>
</dbReference>
<evidence type="ECO:0000256" key="3">
    <source>
        <dbReference type="PROSITE-ProRule" id="PRU01091"/>
    </source>
</evidence>
<dbReference type="Pfam" id="PF00486">
    <property type="entry name" value="Trans_reg_C"/>
    <property type="match status" value="1"/>
</dbReference>
<feature type="domain" description="OmpR/PhoB-type" evidence="5">
    <location>
        <begin position="142"/>
        <end position="244"/>
    </location>
</feature>
<keyword evidence="1 3" id="KW-0238">DNA-binding</keyword>
<accession>A0ABT1PWW6</accession>
<dbReference type="InterPro" id="IPR011006">
    <property type="entry name" value="CheY-like_superfamily"/>
</dbReference>
<dbReference type="Gene3D" id="3.40.50.2300">
    <property type="match status" value="1"/>
</dbReference>
<dbReference type="Gene3D" id="6.10.250.690">
    <property type="match status" value="1"/>
</dbReference>
<dbReference type="PANTHER" id="PTHR48111:SF50">
    <property type="entry name" value="KDP OPERON TRANSCRIPTIONAL REGULATORY PROTEIN KDPE"/>
    <property type="match status" value="1"/>
</dbReference>
<comment type="caution">
    <text evidence="6">The sequence shown here is derived from an EMBL/GenBank/DDBJ whole genome shotgun (WGS) entry which is preliminary data.</text>
</comment>
<dbReference type="SUPFAM" id="SSF52172">
    <property type="entry name" value="CheY-like"/>
    <property type="match status" value="1"/>
</dbReference>
<proteinExistence type="predicted"/>
<keyword evidence="2" id="KW-0597">Phosphoprotein</keyword>
<dbReference type="Pfam" id="PF00072">
    <property type="entry name" value="Response_reg"/>
    <property type="match status" value="1"/>
</dbReference>
<feature type="domain" description="Response regulatory" evidence="4">
    <location>
        <begin position="20"/>
        <end position="133"/>
    </location>
</feature>
<dbReference type="EMBL" id="JANFNG010000011">
    <property type="protein sequence ID" value="MCQ4082171.1"/>
    <property type="molecule type" value="Genomic_DNA"/>
</dbReference>
<dbReference type="CDD" id="cd00383">
    <property type="entry name" value="trans_reg_C"/>
    <property type="match status" value="1"/>
</dbReference>
<dbReference type="SMART" id="SM00862">
    <property type="entry name" value="Trans_reg_C"/>
    <property type="match status" value="1"/>
</dbReference>
<dbReference type="RefSeq" id="WP_255921072.1">
    <property type="nucleotide sequence ID" value="NZ_JANFNG010000011.1"/>
</dbReference>
<keyword evidence="7" id="KW-1185">Reference proteome</keyword>
<dbReference type="InterPro" id="IPR036388">
    <property type="entry name" value="WH-like_DNA-bd_sf"/>
</dbReference>
<dbReference type="Proteomes" id="UP001057702">
    <property type="component" value="Unassembled WGS sequence"/>
</dbReference>
<name>A0ABT1PWW6_9ACTN</name>
<dbReference type="InterPro" id="IPR001789">
    <property type="entry name" value="Sig_transdc_resp-reg_receiver"/>
</dbReference>
<dbReference type="SMART" id="SM00448">
    <property type="entry name" value="REC"/>
    <property type="match status" value="1"/>
</dbReference>
<evidence type="ECO:0000259" key="4">
    <source>
        <dbReference type="PROSITE" id="PS50110"/>
    </source>
</evidence>
<dbReference type="PROSITE" id="PS51755">
    <property type="entry name" value="OMPR_PHOB"/>
    <property type="match status" value="1"/>
</dbReference>
<dbReference type="InterPro" id="IPR039420">
    <property type="entry name" value="WalR-like"/>
</dbReference>
<dbReference type="PROSITE" id="PS50110">
    <property type="entry name" value="RESPONSE_REGULATORY"/>
    <property type="match status" value="1"/>
</dbReference>
<dbReference type="SUPFAM" id="SSF46894">
    <property type="entry name" value="C-terminal effector domain of the bipartite response regulators"/>
    <property type="match status" value="1"/>
</dbReference>
<evidence type="ECO:0000259" key="5">
    <source>
        <dbReference type="PROSITE" id="PS51755"/>
    </source>
</evidence>
<protein>
    <submittedName>
        <fullName evidence="6">Response regulator transcription factor</fullName>
    </submittedName>
</protein>
<dbReference type="PANTHER" id="PTHR48111">
    <property type="entry name" value="REGULATOR OF RPOS"/>
    <property type="match status" value="1"/>
</dbReference>
<dbReference type="InterPro" id="IPR016032">
    <property type="entry name" value="Sig_transdc_resp-reg_C-effctor"/>
</dbReference>
<organism evidence="6 7">
    <name type="scientific">Streptomyces humicola</name>
    <dbReference type="NCBI Taxonomy" id="2953240"/>
    <lineage>
        <taxon>Bacteria</taxon>
        <taxon>Bacillati</taxon>
        <taxon>Actinomycetota</taxon>
        <taxon>Actinomycetes</taxon>
        <taxon>Kitasatosporales</taxon>
        <taxon>Streptomycetaceae</taxon>
        <taxon>Streptomyces</taxon>
    </lineage>
</organism>
<gene>
    <name evidence="6" type="ORF">NGB36_16535</name>
</gene>
<evidence type="ECO:0000256" key="1">
    <source>
        <dbReference type="ARBA" id="ARBA00023125"/>
    </source>
</evidence>
<evidence type="ECO:0000256" key="2">
    <source>
        <dbReference type="PROSITE-ProRule" id="PRU00169"/>
    </source>
</evidence>